<feature type="region of interest" description="Disordered" evidence="1">
    <location>
        <begin position="213"/>
        <end position="235"/>
    </location>
</feature>
<dbReference type="InterPro" id="IPR005039">
    <property type="entry name" value="Ant_C"/>
</dbReference>
<dbReference type="Proteomes" id="UP000002210">
    <property type="component" value="Chromosome"/>
</dbReference>
<name>A0A158RII6_BACC3</name>
<dbReference type="KEGG" id="bcx:BCA_5259"/>
<evidence type="ECO:0000313" key="3">
    <source>
        <dbReference type="EMBL" id="ACO26791.1"/>
    </source>
</evidence>
<dbReference type="Pfam" id="PF03374">
    <property type="entry name" value="ANT"/>
    <property type="match status" value="1"/>
</dbReference>
<gene>
    <name evidence="3" type="ordered locus">BCA_5259</name>
</gene>
<evidence type="ECO:0000313" key="4">
    <source>
        <dbReference type="Proteomes" id="UP000002210"/>
    </source>
</evidence>
<dbReference type="GO" id="GO:0003677">
    <property type="term" value="F:DNA binding"/>
    <property type="evidence" value="ECO:0007669"/>
    <property type="project" value="InterPro"/>
</dbReference>
<evidence type="ECO:0000256" key="1">
    <source>
        <dbReference type="SAM" id="MobiDB-lite"/>
    </source>
</evidence>
<evidence type="ECO:0000259" key="2">
    <source>
        <dbReference type="Pfam" id="PF03374"/>
    </source>
</evidence>
<feature type="domain" description="Antirepressor protein C-terminal" evidence="2">
    <location>
        <begin position="255"/>
        <end position="354"/>
    </location>
</feature>
<dbReference type="AlphaFoldDB" id="A0A158RII6"/>
<protein>
    <recommendedName>
        <fullName evidence="2">Antirepressor protein C-terminal domain-containing protein</fullName>
    </recommendedName>
</protein>
<dbReference type="EMBL" id="CP001407">
    <property type="protein sequence ID" value="ACO26791.1"/>
    <property type="molecule type" value="Genomic_DNA"/>
</dbReference>
<reference evidence="3 4" key="1">
    <citation type="submission" date="2009-02" db="EMBL/GenBank/DDBJ databases">
        <title>Genome sequence of Bacillus cereus 03BB102.</title>
        <authorList>
            <person name="Dodson R.J."/>
            <person name="Jackson P."/>
            <person name="Munk A.C."/>
            <person name="Brettin T."/>
            <person name="Bruce D."/>
            <person name="Detter C."/>
            <person name="Tapia R."/>
            <person name="Han C."/>
            <person name="Sutton G."/>
            <person name="Sims D."/>
        </authorList>
    </citation>
    <scope>NUCLEOTIDE SEQUENCE [LARGE SCALE GENOMIC DNA]</scope>
    <source>
        <strain evidence="3 4">03BB102</strain>
    </source>
</reference>
<accession>A0A158RII6</accession>
<sequence length="368" mass="42476">MKTSINENIIYEKALREEIGKHRDKAFDVINKAGGLMLLDNESLAPLNEVARFYNATRDTIKMLIRNNRAEFQKTGIKVVSSRDVINSVSKNNLPTEIEQKNGYKLVTIGKHSAKIANGRNTLLTKDSVIRVGMLLRDSEVAREVRDQLTGILKKTDVDTIVEVRDEQLRQKAELYDKMTDGIPKLAQESLLTTIEHYQDTIKELERRSARELQEERQKVRDANAAKKSAEENTKRFKQLATETGEKLENVVKDLEKARRKSDLFDRYIDSGLNMTLQEFCKRYLDDLRSSDFIDWLRDDGILYRNKNANGVHRTRNGFGRWFENVPVKQYNGQMKSTLMITPTGVVKLAIKYENNPRLDESWTKFGN</sequence>
<proteinExistence type="predicted"/>
<dbReference type="RefSeq" id="WP_000858095.1">
    <property type="nucleotide sequence ID" value="NC_012472.1"/>
</dbReference>
<dbReference type="PATRIC" id="fig|572264.18.peg.5183"/>
<organism evidence="3 4">
    <name type="scientific">Bacillus cereus (strain 03BB102)</name>
    <dbReference type="NCBI Taxonomy" id="572264"/>
    <lineage>
        <taxon>Bacteria</taxon>
        <taxon>Bacillati</taxon>
        <taxon>Bacillota</taxon>
        <taxon>Bacilli</taxon>
        <taxon>Bacillales</taxon>
        <taxon>Bacillaceae</taxon>
        <taxon>Bacillus</taxon>
        <taxon>Bacillus cereus group</taxon>
    </lineage>
</organism>